<dbReference type="EMBL" id="GG671079">
    <property type="protein sequence ID" value="EER19713.1"/>
    <property type="molecule type" value="Genomic_DNA"/>
</dbReference>
<dbReference type="GeneID" id="9057704"/>
<protein>
    <submittedName>
        <fullName evidence="1">Uncharacterized protein</fullName>
    </submittedName>
</protein>
<gene>
    <name evidence="1" type="ORF">Pmar_PMAR012701</name>
</gene>
<evidence type="ECO:0000313" key="2">
    <source>
        <dbReference type="Proteomes" id="UP000007800"/>
    </source>
</evidence>
<accession>C5K828</accession>
<organism evidence="2">
    <name type="scientific">Perkinsus marinus (strain ATCC 50983 / TXsc)</name>
    <dbReference type="NCBI Taxonomy" id="423536"/>
    <lineage>
        <taxon>Eukaryota</taxon>
        <taxon>Sar</taxon>
        <taxon>Alveolata</taxon>
        <taxon>Perkinsozoa</taxon>
        <taxon>Perkinsea</taxon>
        <taxon>Perkinsida</taxon>
        <taxon>Perkinsidae</taxon>
        <taxon>Perkinsus</taxon>
    </lineage>
</organism>
<dbReference type="AlphaFoldDB" id="C5K828"/>
<keyword evidence="2" id="KW-1185">Reference proteome</keyword>
<name>C5K828_PERM5</name>
<proteinExistence type="predicted"/>
<dbReference type="RefSeq" id="XP_002787917.1">
    <property type="nucleotide sequence ID" value="XM_002787871.1"/>
</dbReference>
<evidence type="ECO:0000313" key="1">
    <source>
        <dbReference type="EMBL" id="EER19713.1"/>
    </source>
</evidence>
<sequence length="158" mass="17946">MHSAPPIVETLQQRGCQRPLLLARVLVARTSARVEEEEEEESIGRVLVEWSKWCFDDLKTSAAVAAEKGLQYASKVALLISRTDRTYFTTIIRVTKLCRPTFADKGASFMMMLMIRNMSSASTFRASRQHLSFRMHTLRGIDGSSITDIAIRWRKVHA</sequence>
<reference evidence="1 2" key="1">
    <citation type="submission" date="2008-07" db="EMBL/GenBank/DDBJ databases">
        <authorList>
            <person name="El-Sayed N."/>
            <person name="Caler E."/>
            <person name="Inman J."/>
            <person name="Amedeo P."/>
            <person name="Hass B."/>
            <person name="Wortman J."/>
        </authorList>
    </citation>
    <scope>NUCLEOTIDE SEQUENCE [LARGE SCALE GENOMIC DNA]</scope>
    <source>
        <strain evidence="2">ATCC 50983 / TXsc</strain>
    </source>
</reference>
<dbReference type="InParanoid" id="C5K828"/>
<dbReference type="Proteomes" id="UP000007800">
    <property type="component" value="Unassembled WGS sequence"/>
</dbReference>